<organism evidence="1 2">
    <name type="scientific">Blattamonas nauphoetae</name>
    <dbReference type="NCBI Taxonomy" id="2049346"/>
    <lineage>
        <taxon>Eukaryota</taxon>
        <taxon>Metamonada</taxon>
        <taxon>Preaxostyla</taxon>
        <taxon>Oxymonadida</taxon>
        <taxon>Blattamonas</taxon>
    </lineage>
</organism>
<sequence length="259" mass="29627">MAENGSLSGFTDSVCILLSSPRPNIVLSTLSFLKVIVIYSSEAHKMRFVQTGIVPRIIPILQSDPIPFWGLNRFIDSLTWILIQFARLAGLYALHFLKIADPSTQHRHRELILQRVILPSSPYITFLCQDRSLFDDESRSCTIMEILGLLVTICFFHIPTLEFVLDSPIVMRIHDYLSFIDNDLPTYHVLNLVEDSFENWKEEGPEVIQSGKQTIHALLSEGFETTLEQMMFQKNEQFPGDSIVRNCHKIIQYLGANVN</sequence>
<protein>
    <submittedName>
        <fullName evidence="1">Uncharacterized protein</fullName>
    </submittedName>
</protein>
<accession>A0ABQ9YGP5</accession>
<dbReference type="Proteomes" id="UP001281761">
    <property type="component" value="Unassembled WGS sequence"/>
</dbReference>
<evidence type="ECO:0000313" key="2">
    <source>
        <dbReference type="Proteomes" id="UP001281761"/>
    </source>
</evidence>
<evidence type="ECO:0000313" key="1">
    <source>
        <dbReference type="EMBL" id="KAK2962921.1"/>
    </source>
</evidence>
<gene>
    <name evidence="1" type="ORF">BLNAU_1944</name>
</gene>
<comment type="caution">
    <text evidence="1">The sequence shown here is derived from an EMBL/GenBank/DDBJ whole genome shotgun (WGS) entry which is preliminary data.</text>
</comment>
<keyword evidence="2" id="KW-1185">Reference proteome</keyword>
<dbReference type="InterPro" id="IPR016024">
    <property type="entry name" value="ARM-type_fold"/>
</dbReference>
<dbReference type="SUPFAM" id="SSF48371">
    <property type="entry name" value="ARM repeat"/>
    <property type="match status" value="1"/>
</dbReference>
<reference evidence="1 2" key="1">
    <citation type="journal article" date="2022" name="bioRxiv">
        <title>Genomics of Preaxostyla Flagellates Illuminates Evolutionary Transitions and the Path Towards Mitochondrial Loss.</title>
        <authorList>
            <person name="Novak L.V.F."/>
            <person name="Treitli S.C."/>
            <person name="Pyrih J."/>
            <person name="Halakuc P."/>
            <person name="Pipaliya S.V."/>
            <person name="Vacek V."/>
            <person name="Brzon O."/>
            <person name="Soukal P."/>
            <person name="Eme L."/>
            <person name="Dacks J.B."/>
            <person name="Karnkowska A."/>
            <person name="Elias M."/>
            <person name="Hampl V."/>
        </authorList>
    </citation>
    <scope>NUCLEOTIDE SEQUENCE [LARGE SCALE GENOMIC DNA]</scope>
    <source>
        <strain evidence="1">NAU3</strain>
        <tissue evidence="1">Gut</tissue>
    </source>
</reference>
<dbReference type="EMBL" id="JARBJD010000008">
    <property type="protein sequence ID" value="KAK2962921.1"/>
    <property type="molecule type" value="Genomic_DNA"/>
</dbReference>
<name>A0ABQ9YGP5_9EUKA</name>
<proteinExistence type="predicted"/>